<keyword evidence="3" id="KW-1003">Cell membrane</keyword>
<evidence type="ECO:0000256" key="1">
    <source>
        <dbReference type="ARBA" id="ARBA00004247"/>
    </source>
</evidence>
<evidence type="ECO:0000259" key="14">
    <source>
        <dbReference type="PROSITE" id="PS50026"/>
    </source>
</evidence>
<evidence type="ECO:0000256" key="3">
    <source>
        <dbReference type="ARBA" id="ARBA00022475"/>
    </source>
</evidence>
<dbReference type="PANTHER" id="PTHR12916">
    <property type="entry name" value="CYTOCHROME C OXIDASE POLYPEPTIDE VIC-2"/>
    <property type="match status" value="1"/>
</dbReference>
<proteinExistence type="predicted"/>
<dbReference type="GO" id="GO:0080090">
    <property type="term" value="P:regulation of primary metabolic process"/>
    <property type="evidence" value="ECO:0007669"/>
    <property type="project" value="UniProtKB-ARBA"/>
</dbReference>
<dbReference type="FunFam" id="2.10.25.10:FF:001113">
    <property type="entry name" value="Uncharacterized protein"/>
    <property type="match status" value="1"/>
</dbReference>
<dbReference type="GeneID" id="115923785"/>
<reference evidence="15" key="2">
    <citation type="submission" date="2021-01" db="UniProtKB">
        <authorList>
            <consortium name="EnsemblMetazoa"/>
        </authorList>
    </citation>
    <scope>IDENTIFICATION</scope>
</reference>
<dbReference type="GO" id="GO:0048592">
    <property type="term" value="P:eye morphogenesis"/>
    <property type="evidence" value="ECO:0007669"/>
    <property type="project" value="UniProtKB-ARBA"/>
</dbReference>
<name>A0A7M7NUJ6_STRPU</name>
<keyword evidence="16" id="KW-1185">Reference proteome</keyword>
<evidence type="ECO:0000256" key="9">
    <source>
        <dbReference type="ARBA" id="ARBA00022989"/>
    </source>
</evidence>
<dbReference type="KEGG" id="spu:115923785"/>
<organism evidence="15 16">
    <name type="scientific">Strongylocentrotus purpuratus</name>
    <name type="common">Purple sea urchin</name>
    <dbReference type="NCBI Taxonomy" id="7668"/>
    <lineage>
        <taxon>Eukaryota</taxon>
        <taxon>Metazoa</taxon>
        <taxon>Echinodermata</taxon>
        <taxon>Eleutherozoa</taxon>
        <taxon>Echinozoa</taxon>
        <taxon>Echinoidea</taxon>
        <taxon>Euechinoidea</taxon>
        <taxon>Echinacea</taxon>
        <taxon>Camarodonta</taxon>
        <taxon>Echinidea</taxon>
        <taxon>Strongylocentrotidae</taxon>
        <taxon>Strongylocentrotus</taxon>
    </lineage>
</organism>
<dbReference type="InterPro" id="IPR000152">
    <property type="entry name" value="EGF-type_Asp/Asn_hydroxyl_site"/>
</dbReference>
<keyword evidence="9" id="KW-1133">Transmembrane helix</keyword>
<keyword evidence="2" id="KW-0217">Developmental protein</keyword>
<evidence type="ECO:0000256" key="6">
    <source>
        <dbReference type="ARBA" id="ARBA00022692"/>
    </source>
</evidence>
<dbReference type="Proteomes" id="UP000007110">
    <property type="component" value="Unassembled WGS sequence"/>
</dbReference>
<evidence type="ECO:0000256" key="13">
    <source>
        <dbReference type="SAM" id="SignalP"/>
    </source>
</evidence>
<dbReference type="RefSeq" id="XP_030840942.1">
    <property type="nucleotide sequence ID" value="XM_030985082.1"/>
</dbReference>
<dbReference type="GO" id="GO:0003002">
    <property type="term" value="P:regionalization"/>
    <property type="evidence" value="ECO:0007669"/>
    <property type="project" value="UniProtKB-ARBA"/>
</dbReference>
<sequence>MPVLLFFLLSTCLLTEVTAVDECDSGPCMNGAACSDQYADSYTCECVEAWQGVNCEVPIVYQVCPFGHVYEYVANITTGVLPRRFSCQANFRFQGATEVNFTFVSHDIEPNKDAIWLEAGFFADSSNDSGALDSGDLVKQPTLTFKDAGSNYWIVIFTDMTGISRGLTLEISADRDDCYPISCMNGATCIDLLRDYRCICAPGYDGINCQDGVSRHRM</sequence>
<dbReference type="AlphaFoldDB" id="A0A7M7NUJ6"/>
<accession>A0A7M7NUJ6</accession>
<evidence type="ECO:0000256" key="4">
    <source>
        <dbReference type="ARBA" id="ARBA00022536"/>
    </source>
</evidence>
<dbReference type="PRINTS" id="PR00010">
    <property type="entry name" value="EGFBLOOD"/>
</dbReference>
<dbReference type="PROSITE" id="PS01187">
    <property type="entry name" value="EGF_CA"/>
    <property type="match status" value="1"/>
</dbReference>
<keyword evidence="6" id="KW-0812">Transmembrane</keyword>
<dbReference type="GO" id="GO:0048468">
    <property type="term" value="P:cell development"/>
    <property type="evidence" value="ECO:0007669"/>
    <property type="project" value="UniProtKB-ARBA"/>
</dbReference>
<evidence type="ECO:0000256" key="10">
    <source>
        <dbReference type="ARBA" id="ARBA00023136"/>
    </source>
</evidence>
<dbReference type="EnsemblMetazoa" id="XM_030985082">
    <property type="protein sequence ID" value="XP_030840942"/>
    <property type="gene ID" value="LOC115923785"/>
</dbReference>
<protein>
    <recommendedName>
        <fullName evidence="14">EGF-like domain-containing protein</fullName>
    </recommendedName>
</protein>
<evidence type="ECO:0000313" key="15">
    <source>
        <dbReference type="EnsemblMetazoa" id="XP_030840942"/>
    </source>
</evidence>
<dbReference type="SUPFAM" id="SSF57196">
    <property type="entry name" value="EGF/Laminin"/>
    <property type="match status" value="2"/>
</dbReference>
<keyword evidence="10" id="KW-0472">Membrane</keyword>
<feature type="domain" description="EGF-like" evidence="14">
    <location>
        <begin position="174"/>
        <end position="210"/>
    </location>
</feature>
<dbReference type="SMART" id="SM00181">
    <property type="entry name" value="EGF"/>
    <property type="match status" value="2"/>
</dbReference>
<dbReference type="GO" id="GO:0009967">
    <property type="term" value="P:positive regulation of signal transduction"/>
    <property type="evidence" value="ECO:0007669"/>
    <property type="project" value="UniProtKB-ARBA"/>
</dbReference>
<evidence type="ECO:0000256" key="5">
    <source>
        <dbReference type="ARBA" id="ARBA00022553"/>
    </source>
</evidence>
<dbReference type="GO" id="GO:0051241">
    <property type="term" value="P:negative regulation of multicellular organismal process"/>
    <property type="evidence" value="ECO:0007669"/>
    <property type="project" value="UniProtKB-ARBA"/>
</dbReference>
<dbReference type="CDD" id="cd00054">
    <property type="entry name" value="EGF_CA"/>
    <property type="match status" value="2"/>
</dbReference>
<dbReference type="PROSITE" id="PS00010">
    <property type="entry name" value="ASX_HYDROXYL"/>
    <property type="match status" value="1"/>
</dbReference>
<dbReference type="PROSITE" id="PS50026">
    <property type="entry name" value="EGF_3"/>
    <property type="match status" value="2"/>
</dbReference>
<dbReference type="Pfam" id="PF00008">
    <property type="entry name" value="EGF"/>
    <property type="match status" value="2"/>
</dbReference>
<keyword evidence="13" id="KW-0732">Signal</keyword>
<evidence type="ECO:0000313" key="16">
    <source>
        <dbReference type="Proteomes" id="UP000007110"/>
    </source>
</evidence>
<dbReference type="OrthoDB" id="430340at2759"/>
<comment type="caution">
    <text evidence="12">Lacks conserved residue(s) required for the propagation of feature annotation.</text>
</comment>
<dbReference type="GO" id="GO:0060255">
    <property type="term" value="P:regulation of macromolecule metabolic process"/>
    <property type="evidence" value="ECO:0007669"/>
    <property type="project" value="UniProtKB-ARBA"/>
</dbReference>
<keyword evidence="5" id="KW-0597">Phosphoprotein</keyword>
<comment type="subcellular location">
    <subcellularLocation>
        <location evidence="1">Apical cell membrane</location>
        <topology evidence="1">Single-pass type I membrane protein</topology>
    </subcellularLocation>
</comment>
<dbReference type="InterPro" id="IPR000742">
    <property type="entry name" value="EGF"/>
</dbReference>
<dbReference type="PROSITE" id="PS00022">
    <property type="entry name" value="EGF_1"/>
    <property type="match status" value="2"/>
</dbReference>
<feature type="chain" id="PRO_5029805859" description="EGF-like domain-containing protein" evidence="13">
    <location>
        <begin position="20"/>
        <end position="218"/>
    </location>
</feature>
<feature type="disulfide bond" evidence="12">
    <location>
        <begin position="46"/>
        <end position="55"/>
    </location>
</feature>
<evidence type="ECO:0000256" key="12">
    <source>
        <dbReference type="PROSITE-ProRule" id="PRU00076"/>
    </source>
</evidence>
<dbReference type="GO" id="GO:0008593">
    <property type="term" value="P:regulation of Notch signaling pathway"/>
    <property type="evidence" value="ECO:0007669"/>
    <property type="project" value="UniProtKB-ARBA"/>
</dbReference>
<dbReference type="GO" id="GO:0051093">
    <property type="term" value="P:negative regulation of developmental process"/>
    <property type="evidence" value="ECO:0007669"/>
    <property type="project" value="UniProtKB-ARBA"/>
</dbReference>
<keyword evidence="7" id="KW-0677">Repeat</keyword>
<dbReference type="GO" id="GO:0016324">
    <property type="term" value="C:apical plasma membrane"/>
    <property type="evidence" value="ECO:0007669"/>
    <property type="project" value="UniProtKB-SubCell"/>
</dbReference>
<evidence type="ECO:0000256" key="8">
    <source>
        <dbReference type="ARBA" id="ARBA00022782"/>
    </source>
</evidence>
<dbReference type="PROSITE" id="PS01186">
    <property type="entry name" value="EGF_2"/>
    <property type="match status" value="1"/>
</dbReference>
<dbReference type="PANTHER" id="PTHR12916:SF9">
    <property type="entry name" value="NEUROGENIC LOCUS NOTCH HOMOLOG PROTEIN 1-RELATED"/>
    <property type="match status" value="1"/>
</dbReference>
<keyword evidence="4 12" id="KW-0245">EGF-like domain</keyword>
<evidence type="ECO:0000256" key="2">
    <source>
        <dbReference type="ARBA" id="ARBA00022473"/>
    </source>
</evidence>
<dbReference type="GO" id="GO:0030182">
    <property type="term" value="P:neuron differentiation"/>
    <property type="evidence" value="ECO:0007669"/>
    <property type="project" value="UniProtKB-ARBA"/>
</dbReference>
<reference evidence="16" key="1">
    <citation type="submission" date="2015-02" db="EMBL/GenBank/DDBJ databases">
        <title>Genome sequencing for Strongylocentrotus purpuratus.</title>
        <authorList>
            <person name="Murali S."/>
            <person name="Liu Y."/>
            <person name="Vee V."/>
            <person name="English A."/>
            <person name="Wang M."/>
            <person name="Skinner E."/>
            <person name="Han Y."/>
            <person name="Muzny D.M."/>
            <person name="Worley K.C."/>
            <person name="Gibbs R.A."/>
        </authorList>
    </citation>
    <scope>NUCLEOTIDE SEQUENCE</scope>
</reference>
<evidence type="ECO:0000256" key="11">
    <source>
        <dbReference type="ARBA" id="ARBA00023157"/>
    </source>
</evidence>
<evidence type="ECO:0000256" key="7">
    <source>
        <dbReference type="ARBA" id="ARBA00022737"/>
    </source>
</evidence>
<dbReference type="FunFam" id="2.10.25.10:FF:000565">
    <property type="entry name" value="Predicted protein"/>
    <property type="match status" value="1"/>
</dbReference>
<feature type="disulfide bond" evidence="12">
    <location>
        <begin position="200"/>
        <end position="209"/>
    </location>
</feature>
<dbReference type="GO" id="GO:0005509">
    <property type="term" value="F:calcium ion binding"/>
    <property type="evidence" value="ECO:0007669"/>
    <property type="project" value="InterPro"/>
</dbReference>
<dbReference type="InterPro" id="IPR018097">
    <property type="entry name" value="EGF_Ca-bd_CS"/>
</dbReference>
<keyword evidence="8" id="KW-0221">Differentiation</keyword>
<feature type="signal peptide" evidence="13">
    <location>
        <begin position="1"/>
        <end position="19"/>
    </location>
</feature>
<keyword evidence="11 12" id="KW-1015">Disulfide bond</keyword>
<dbReference type="Gene3D" id="2.10.25.10">
    <property type="entry name" value="Laminin"/>
    <property type="match status" value="2"/>
</dbReference>
<dbReference type="InParanoid" id="A0A7M7NUJ6"/>
<feature type="domain" description="EGF-like" evidence="14">
    <location>
        <begin position="19"/>
        <end position="56"/>
    </location>
</feature>
<dbReference type="InterPro" id="IPR001881">
    <property type="entry name" value="EGF-like_Ca-bd_dom"/>
</dbReference>
<dbReference type="SMART" id="SM00179">
    <property type="entry name" value="EGF_CA"/>
    <property type="match status" value="2"/>
</dbReference>